<reference evidence="1" key="1">
    <citation type="submission" date="2023-04" db="EMBL/GenBank/DDBJ databases">
        <title>Candida boidinii NBRC 1967.</title>
        <authorList>
            <person name="Ichikawa N."/>
            <person name="Sato H."/>
            <person name="Tonouchi N."/>
        </authorList>
    </citation>
    <scope>NUCLEOTIDE SEQUENCE</scope>
    <source>
        <strain evidence="1">NBRC 1967</strain>
    </source>
</reference>
<sequence length="603" mass="68621">MTTKSLIKSSLLKNQKIGVIGAGISGLAFTYYLSKLRPDLKIVVIDELDRTGGYIYSKPKANGINFFEKGPRTLRGLSNGSLLILDLLINLNQQDKILGLHNSNISNKKYILSQNESNHNGSIGTLIQLPDNLNTLFKFLIDPIGRNLPIGLINEFFQPVKKDLSKEETVEEFFDRRFNHDISINLVSPLIHGIYAGDISKLSINSIFPKLIKYEIEDKSIIRSIFKSFRKNNDQKNNKMDNYEIKDEILLKYKSIFKNSKLNFKKSKILLKNFPMISLKNGLQTLPNSIYNELINNSNIEFKLNTKISKLNNINENEIEIITKDNDNNEESIIVNHLRSTINSNKLSNLLSGGNNNDYENLSKYLNQLNYTSIILSNVFINKDVLSIHGFGVLVPKNLIKKLNLLGIIFDSEVEKNVKPIFKIKEISNELIYEEDEESEILPQYEGLIDINEINKLNKLSIKIEDQKIMKDKDYTKLTFMFGGSYLFNDPNFIKPSNSKLKQMIMNLLENELNINLNSLSLSTSTSSDDKNKKTDIIIENSEVLNCIPQYEIGYNKLKENVWEEVNKNNLNISFGGMSFADGVGVPDCVYNALKDAIKLSGK</sequence>
<dbReference type="Proteomes" id="UP001165101">
    <property type="component" value="Unassembled WGS sequence"/>
</dbReference>
<gene>
    <name evidence="1" type="ORF">Cboi01_000071100</name>
</gene>
<organism evidence="1 2">
    <name type="scientific">Candida boidinii</name>
    <name type="common">Yeast</name>
    <dbReference type="NCBI Taxonomy" id="5477"/>
    <lineage>
        <taxon>Eukaryota</taxon>
        <taxon>Fungi</taxon>
        <taxon>Dikarya</taxon>
        <taxon>Ascomycota</taxon>
        <taxon>Saccharomycotina</taxon>
        <taxon>Pichiomycetes</taxon>
        <taxon>Pichiales</taxon>
        <taxon>Pichiaceae</taxon>
        <taxon>Ogataea</taxon>
        <taxon>Ogataea/Candida clade</taxon>
    </lineage>
</organism>
<name>A0ACB5TG39_CANBO</name>
<protein>
    <submittedName>
        <fullName evidence="1">Unnamed protein product</fullName>
    </submittedName>
</protein>
<accession>A0ACB5TG39</accession>
<keyword evidence="2" id="KW-1185">Reference proteome</keyword>
<dbReference type="EMBL" id="BSXV01000210">
    <property type="protein sequence ID" value="GME88081.1"/>
    <property type="molecule type" value="Genomic_DNA"/>
</dbReference>
<proteinExistence type="predicted"/>
<comment type="caution">
    <text evidence="1">The sequence shown here is derived from an EMBL/GenBank/DDBJ whole genome shotgun (WGS) entry which is preliminary data.</text>
</comment>
<evidence type="ECO:0000313" key="2">
    <source>
        <dbReference type="Proteomes" id="UP001165101"/>
    </source>
</evidence>
<evidence type="ECO:0000313" key="1">
    <source>
        <dbReference type="EMBL" id="GME88081.1"/>
    </source>
</evidence>